<proteinExistence type="predicted"/>
<sequence length="155" mass="17002">MLLFGEGFPLLEFGPLKPGKWYCKTGRTSDVTGGTCNGVLTYCNWAAAGRQHWKEDGLERAMIEDGVTEEWIITTEKDGHGGVYQSTFCLDGDSGSGILDDYGFVSGLLYAGAMSLCGHREKQMLGICSDILDIRRWIEERIPGAVLDLPDSCQI</sequence>
<gene>
    <name evidence="1" type="ORF">BJX66DRAFT_337473</name>
</gene>
<evidence type="ECO:0000313" key="1">
    <source>
        <dbReference type="EMBL" id="KAL2794862.1"/>
    </source>
</evidence>
<dbReference type="SUPFAM" id="SSF50494">
    <property type="entry name" value="Trypsin-like serine proteases"/>
    <property type="match status" value="1"/>
</dbReference>
<protein>
    <recommendedName>
        <fullName evidence="3">Peptidase S1 domain-containing protein</fullName>
    </recommendedName>
</protein>
<comment type="caution">
    <text evidence="1">The sequence shown here is derived from an EMBL/GenBank/DDBJ whole genome shotgun (WGS) entry which is preliminary data.</text>
</comment>
<dbReference type="EMBL" id="JBFTWV010000040">
    <property type="protein sequence ID" value="KAL2794862.1"/>
    <property type="molecule type" value="Genomic_DNA"/>
</dbReference>
<name>A0ABR4G760_9EURO</name>
<keyword evidence="2" id="KW-1185">Reference proteome</keyword>
<accession>A0ABR4G760</accession>
<reference evidence="1 2" key="1">
    <citation type="submission" date="2024-07" db="EMBL/GenBank/DDBJ databases">
        <title>Section-level genome sequencing and comparative genomics of Aspergillus sections Usti and Cavernicolus.</title>
        <authorList>
            <consortium name="Lawrence Berkeley National Laboratory"/>
            <person name="Nybo J.L."/>
            <person name="Vesth T.C."/>
            <person name="Theobald S."/>
            <person name="Frisvad J.C."/>
            <person name="Larsen T.O."/>
            <person name="Kjaerboelling I."/>
            <person name="Rothschild-Mancinelli K."/>
            <person name="Lyhne E.K."/>
            <person name="Kogle M.E."/>
            <person name="Barry K."/>
            <person name="Clum A."/>
            <person name="Na H."/>
            <person name="Ledsgaard L."/>
            <person name="Lin J."/>
            <person name="Lipzen A."/>
            <person name="Kuo A."/>
            <person name="Riley R."/>
            <person name="Mondo S."/>
            <person name="Labutti K."/>
            <person name="Haridas S."/>
            <person name="Pangalinan J."/>
            <person name="Salamov A.A."/>
            <person name="Simmons B.A."/>
            <person name="Magnuson J.K."/>
            <person name="Chen J."/>
            <person name="Drula E."/>
            <person name="Henrissat B."/>
            <person name="Wiebenga A."/>
            <person name="Lubbers R.J."/>
            <person name="Gomes A.C."/>
            <person name="Makela M.R."/>
            <person name="Stajich J."/>
            <person name="Grigoriev I.V."/>
            <person name="Mortensen U.H."/>
            <person name="De Vries R.P."/>
            <person name="Baker S.E."/>
            <person name="Andersen M.R."/>
        </authorList>
    </citation>
    <scope>NUCLEOTIDE SEQUENCE [LARGE SCALE GENOMIC DNA]</scope>
    <source>
        <strain evidence="1 2">CBS 209.92</strain>
    </source>
</reference>
<dbReference type="InterPro" id="IPR009003">
    <property type="entry name" value="Peptidase_S1_PA"/>
</dbReference>
<evidence type="ECO:0008006" key="3">
    <source>
        <dbReference type="Google" id="ProtNLM"/>
    </source>
</evidence>
<organism evidence="1 2">
    <name type="scientific">Aspergillus keveii</name>
    <dbReference type="NCBI Taxonomy" id="714993"/>
    <lineage>
        <taxon>Eukaryota</taxon>
        <taxon>Fungi</taxon>
        <taxon>Dikarya</taxon>
        <taxon>Ascomycota</taxon>
        <taxon>Pezizomycotina</taxon>
        <taxon>Eurotiomycetes</taxon>
        <taxon>Eurotiomycetidae</taxon>
        <taxon>Eurotiales</taxon>
        <taxon>Aspergillaceae</taxon>
        <taxon>Aspergillus</taxon>
        <taxon>Aspergillus subgen. Nidulantes</taxon>
    </lineage>
</organism>
<evidence type="ECO:0000313" key="2">
    <source>
        <dbReference type="Proteomes" id="UP001610563"/>
    </source>
</evidence>
<dbReference type="Proteomes" id="UP001610563">
    <property type="component" value="Unassembled WGS sequence"/>
</dbReference>